<protein>
    <submittedName>
        <fullName evidence="1">Uncharacterized protein</fullName>
    </submittedName>
</protein>
<reference evidence="2" key="1">
    <citation type="journal article" date="2019" name="Int. J. Syst. Evol. Microbiol.">
        <title>The Global Catalogue of Microorganisms (GCM) 10K type strain sequencing project: providing services to taxonomists for standard genome sequencing and annotation.</title>
        <authorList>
            <consortium name="The Broad Institute Genomics Platform"/>
            <consortium name="The Broad Institute Genome Sequencing Center for Infectious Disease"/>
            <person name="Wu L."/>
            <person name="Ma J."/>
        </authorList>
    </citation>
    <scope>NUCLEOTIDE SEQUENCE [LARGE SCALE GENOMIC DNA]</scope>
    <source>
        <strain evidence="2">JCM 15421</strain>
    </source>
</reference>
<organism evidence="1 2">
    <name type="scientific">Dokdonella soli</name>
    <dbReference type="NCBI Taxonomy" id="529810"/>
    <lineage>
        <taxon>Bacteria</taxon>
        <taxon>Pseudomonadati</taxon>
        <taxon>Pseudomonadota</taxon>
        <taxon>Gammaproteobacteria</taxon>
        <taxon>Lysobacterales</taxon>
        <taxon>Rhodanobacteraceae</taxon>
        <taxon>Dokdonella</taxon>
    </lineage>
</organism>
<gene>
    <name evidence="1" type="ORF">GCM10009105_08010</name>
</gene>
<evidence type="ECO:0000313" key="1">
    <source>
        <dbReference type="EMBL" id="GAA0708429.1"/>
    </source>
</evidence>
<dbReference type="RefSeq" id="WP_343787409.1">
    <property type="nucleotide sequence ID" value="NZ_BAAAEU010000004.1"/>
</dbReference>
<comment type="caution">
    <text evidence="1">The sequence shown here is derived from an EMBL/GenBank/DDBJ whole genome shotgun (WGS) entry which is preliminary data.</text>
</comment>
<name>A0ABP3TJB9_9GAMM</name>
<dbReference type="Proteomes" id="UP001501523">
    <property type="component" value="Unassembled WGS sequence"/>
</dbReference>
<proteinExistence type="predicted"/>
<accession>A0ABP3TJB9</accession>
<keyword evidence="2" id="KW-1185">Reference proteome</keyword>
<evidence type="ECO:0000313" key="2">
    <source>
        <dbReference type="Proteomes" id="UP001501523"/>
    </source>
</evidence>
<sequence>MKVQALKDSKGNLIATFEQPAGSGPKLEPHPQNGHAAEVMEVAHEYVRQLHVIYKPGQASASARK</sequence>
<dbReference type="EMBL" id="BAAAEU010000004">
    <property type="protein sequence ID" value="GAA0708429.1"/>
    <property type="molecule type" value="Genomic_DNA"/>
</dbReference>